<comment type="caution">
    <text evidence="2">The sequence shown here is derived from an EMBL/GenBank/DDBJ whole genome shotgun (WGS) entry which is preliminary data.</text>
</comment>
<evidence type="ECO:0000256" key="1">
    <source>
        <dbReference type="SAM" id="MobiDB-lite"/>
    </source>
</evidence>
<feature type="region of interest" description="Disordered" evidence="1">
    <location>
        <begin position="84"/>
        <end position="152"/>
    </location>
</feature>
<dbReference type="AlphaFoldDB" id="A0A533ICX0"/>
<dbReference type="Proteomes" id="UP000315344">
    <property type="component" value="Unassembled WGS sequence"/>
</dbReference>
<reference evidence="2 3" key="1">
    <citation type="journal article" date="2017" name="Nat. Commun.">
        <title>In situ click chemistry generation of cyclooxygenase-2 inhibitors.</title>
        <authorList>
            <person name="Bhardwaj A."/>
            <person name="Kaur J."/>
            <person name="Wuest M."/>
            <person name="Wuest F."/>
        </authorList>
    </citation>
    <scope>NUCLEOTIDE SEQUENCE [LARGE SCALE GENOMIC DNA]</scope>
    <source>
        <strain evidence="2">S2_012_000_R3_94</strain>
    </source>
</reference>
<dbReference type="EMBL" id="VAFL01000002">
    <property type="protein sequence ID" value="TKW68307.1"/>
    <property type="molecule type" value="Genomic_DNA"/>
</dbReference>
<organism evidence="2 3">
    <name type="scientific">Paracoccus denitrificans</name>
    <dbReference type="NCBI Taxonomy" id="266"/>
    <lineage>
        <taxon>Bacteria</taxon>
        <taxon>Pseudomonadati</taxon>
        <taxon>Pseudomonadota</taxon>
        <taxon>Alphaproteobacteria</taxon>
        <taxon>Rhodobacterales</taxon>
        <taxon>Paracoccaceae</taxon>
        <taxon>Paracoccus</taxon>
    </lineage>
</organism>
<protein>
    <submittedName>
        <fullName evidence="2">DUF4177 domain-containing protein</fullName>
    </submittedName>
</protein>
<name>A0A533ICX0_PARDE</name>
<evidence type="ECO:0000313" key="3">
    <source>
        <dbReference type="Proteomes" id="UP000315344"/>
    </source>
</evidence>
<proteinExistence type="predicted"/>
<evidence type="ECO:0000313" key="2">
    <source>
        <dbReference type="EMBL" id="TKW68307.1"/>
    </source>
</evidence>
<sequence length="152" mass="16118">MTLYEYTAVPAPMRSEKTKGAKTPADRYAATLTDAINLMARDGWEYLRAETLPSEERSGLTGRTTLFHNLLIFRRAYLAGHQAEAPQAAGTVAVTHSPAPAPAPAHQPEPAGQPQQVTEKVTPSPVFSEKMPLAGKAGQDDPKAAATPKAAG</sequence>
<accession>A0A533ICX0</accession>
<gene>
    <name evidence="2" type="ORF">DI616_04220</name>
</gene>